<gene>
    <name evidence="1" type="ORF">M6B38_337350</name>
    <name evidence="2" type="ORF">M6B38_337355</name>
</gene>
<dbReference type="EMBL" id="JANAVB010014796">
    <property type="protein sequence ID" value="KAJ6834018.1"/>
    <property type="molecule type" value="Genomic_DNA"/>
</dbReference>
<evidence type="ECO:0000313" key="2">
    <source>
        <dbReference type="EMBL" id="KAJ6834019.1"/>
    </source>
</evidence>
<protein>
    <submittedName>
        <fullName evidence="2">Serine/arginine-rich splicing factor SR45 isoform X1</fullName>
    </submittedName>
</protein>
<organism evidence="2 3">
    <name type="scientific">Iris pallida</name>
    <name type="common">Sweet iris</name>
    <dbReference type="NCBI Taxonomy" id="29817"/>
    <lineage>
        <taxon>Eukaryota</taxon>
        <taxon>Viridiplantae</taxon>
        <taxon>Streptophyta</taxon>
        <taxon>Embryophyta</taxon>
        <taxon>Tracheophyta</taxon>
        <taxon>Spermatophyta</taxon>
        <taxon>Magnoliopsida</taxon>
        <taxon>Liliopsida</taxon>
        <taxon>Asparagales</taxon>
        <taxon>Iridaceae</taxon>
        <taxon>Iridoideae</taxon>
        <taxon>Irideae</taxon>
        <taxon>Iris</taxon>
    </lineage>
</organism>
<keyword evidence="3" id="KW-1185">Reference proteome</keyword>
<dbReference type="AlphaFoldDB" id="A0AAX6GZ38"/>
<sequence>MGKDTDTGHMGCVLVVDDDVCGNWWMLSKSSTTLTRCSWRGFVHQHRLAAGCLQARVCTR</sequence>
<proteinExistence type="predicted"/>
<reference evidence="2" key="1">
    <citation type="journal article" date="2023" name="GigaByte">
        <title>Genome assembly of the bearded iris, Iris pallida Lam.</title>
        <authorList>
            <person name="Bruccoleri R.E."/>
            <person name="Oakeley E.J."/>
            <person name="Faust A.M.E."/>
            <person name="Altorfer M."/>
            <person name="Dessus-Babus S."/>
            <person name="Burckhardt D."/>
            <person name="Oertli M."/>
            <person name="Naumann U."/>
            <person name="Petersen F."/>
            <person name="Wong J."/>
        </authorList>
    </citation>
    <scope>NUCLEOTIDE SEQUENCE</scope>
    <source>
        <strain evidence="2">GSM-AAB239-AS_SAM_17_03QT</strain>
    </source>
</reference>
<dbReference type="Proteomes" id="UP001140949">
    <property type="component" value="Unassembled WGS sequence"/>
</dbReference>
<comment type="caution">
    <text evidence="2">The sequence shown here is derived from an EMBL/GenBank/DDBJ whole genome shotgun (WGS) entry which is preliminary data.</text>
</comment>
<name>A0AAX6GZ38_IRIPA</name>
<dbReference type="EMBL" id="JANAVB010014796">
    <property type="protein sequence ID" value="KAJ6834019.1"/>
    <property type="molecule type" value="Genomic_DNA"/>
</dbReference>
<evidence type="ECO:0000313" key="3">
    <source>
        <dbReference type="Proteomes" id="UP001140949"/>
    </source>
</evidence>
<reference evidence="2" key="2">
    <citation type="submission" date="2023-04" db="EMBL/GenBank/DDBJ databases">
        <authorList>
            <person name="Bruccoleri R.E."/>
            <person name="Oakeley E.J."/>
            <person name="Faust A.-M."/>
            <person name="Dessus-Babus S."/>
            <person name="Altorfer M."/>
            <person name="Burckhardt D."/>
            <person name="Oertli M."/>
            <person name="Naumann U."/>
            <person name="Petersen F."/>
            <person name="Wong J."/>
        </authorList>
    </citation>
    <scope>NUCLEOTIDE SEQUENCE</scope>
    <source>
        <strain evidence="2">GSM-AAB239-AS_SAM_17_03QT</strain>
        <tissue evidence="2">Leaf</tissue>
    </source>
</reference>
<evidence type="ECO:0000313" key="1">
    <source>
        <dbReference type="EMBL" id="KAJ6834018.1"/>
    </source>
</evidence>
<accession>A0AAX6GZ38</accession>